<evidence type="ECO:0000256" key="3">
    <source>
        <dbReference type="ARBA" id="ARBA00022679"/>
    </source>
</evidence>
<dbReference type="Proteomes" id="UP000504714">
    <property type="component" value="Unassembled WGS sequence"/>
</dbReference>
<comment type="caution">
    <text evidence="12">The sequence shown here is derived from an EMBL/GenBank/DDBJ whole genome shotgun (WGS) entry which is preliminary data.</text>
</comment>
<evidence type="ECO:0000313" key="13">
    <source>
        <dbReference type="Proteomes" id="UP000504714"/>
    </source>
</evidence>
<dbReference type="GO" id="GO:0003887">
    <property type="term" value="F:DNA-directed DNA polymerase activity"/>
    <property type="evidence" value="ECO:0007669"/>
    <property type="project" value="UniProtKB-UniRule"/>
</dbReference>
<evidence type="ECO:0000256" key="2">
    <source>
        <dbReference type="ARBA" id="ARBA00017703"/>
    </source>
</evidence>
<proteinExistence type="inferred from homology"/>
<dbReference type="InterPro" id="IPR008921">
    <property type="entry name" value="DNA_pol3_clamp-load_cplx_C"/>
</dbReference>
<dbReference type="NCBIfam" id="TIGR01128">
    <property type="entry name" value="holA"/>
    <property type="match status" value="1"/>
</dbReference>
<evidence type="ECO:0000256" key="7">
    <source>
        <dbReference type="ARBA" id="ARBA00034754"/>
    </source>
</evidence>
<reference evidence="12 13" key="1">
    <citation type="submission" date="2020-06" db="EMBL/GenBank/DDBJ databases">
        <title>The genome sequence of Candidatus Regiella insecticola strain Tut.</title>
        <authorList>
            <person name="Nikoh N."/>
            <person name="Tsuchida T."/>
            <person name="Koga R."/>
            <person name="Oshima K."/>
            <person name="Hattori M."/>
            <person name="Fukatsu T."/>
        </authorList>
    </citation>
    <scope>NUCLEOTIDE SEQUENCE [LARGE SCALE GENOMIC DNA]</scope>
    <source>
        <strain evidence="12 13">Tut</strain>
    </source>
</reference>
<dbReference type="AlphaFoldDB" id="A0A6L2ZMF0"/>
<dbReference type="Pfam" id="PF06144">
    <property type="entry name" value="DNA_pol3_delta"/>
    <property type="match status" value="1"/>
</dbReference>
<dbReference type="CDD" id="cd18138">
    <property type="entry name" value="HLD_clamp_pol_III_delta"/>
    <property type="match status" value="1"/>
</dbReference>
<dbReference type="InterPro" id="IPR005790">
    <property type="entry name" value="DNA_polIII_delta"/>
</dbReference>
<dbReference type="InterPro" id="IPR027417">
    <property type="entry name" value="P-loop_NTPase"/>
</dbReference>
<dbReference type="GO" id="GO:0003677">
    <property type="term" value="F:DNA binding"/>
    <property type="evidence" value="ECO:0007669"/>
    <property type="project" value="InterPro"/>
</dbReference>
<dbReference type="SUPFAM" id="SSF48019">
    <property type="entry name" value="post-AAA+ oligomerization domain-like"/>
    <property type="match status" value="1"/>
</dbReference>
<accession>A0A6L2ZMF0</accession>
<evidence type="ECO:0000259" key="11">
    <source>
        <dbReference type="Pfam" id="PF14840"/>
    </source>
</evidence>
<dbReference type="Gene3D" id="1.10.8.60">
    <property type="match status" value="1"/>
</dbReference>
<dbReference type="EMBL" id="BLXO01000002">
    <property type="protein sequence ID" value="GFN46027.1"/>
    <property type="molecule type" value="Genomic_DNA"/>
</dbReference>
<dbReference type="InterPro" id="IPR032780">
    <property type="entry name" value="DNA_pol3_delt_C"/>
</dbReference>
<comment type="similarity">
    <text evidence="7">Belongs to the DNA polymerase HolA subunit family.</text>
</comment>
<evidence type="ECO:0000256" key="4">
    <source>
        <dbReference type="ARBA" id="ARBA00022695"/>
    </source>
</evidence>
<comment type="catalytic activity">
    <reaction evidence="8">
        <text>DNA(n) + a 2'-deoxyribonucleoside 5'-triphosphate = DNA(n+1) + diphosphate</text>
        <dbReference type="Rhea" id="RHEA:22508"/>
        <dbReference type="Rhea" id="RHEA-COMP:17339"/>
        <dbReference type="Rhea" id="RHEA-COMP:17340"/>
        <dbReference type="ChEBI" id="CHEBI:33019"/>
        <dbReference type="ChEBI" id="CHEBI:61560"/>
        <dbReference type="ChEBI" id="CHEBI:173112"/>
        <dbReference type="EC" id="2.7.7.7"/>
    </reaction>
</comment>
<keyword evidence="4" id="KW-0548">Nucleotidyltransferase</keyword>
<evidence type="ECO:0000256" key="5">
    <source>
        <dbReference type="ARBA" id="ARBA00022705"/>
    </source>
</evidence>
<dbReference type="GO" id="GO:0006261">
    <property type="term" value="P:DNA-templated DNA replication"/>
    <property type="evidence" value="ECO:0007669"/>
    <property type="project" value="TreeGrafter"/>
</dbReference>
<dbReference type="RefSeq" id="WP_176487768.1">
    <property type="nucleotide sequence ID" value="NZ_BLXO01000002.1"/>
</dbReference>
<dbReference type="Gene3D" id="1.20.272.10">
    <property type="match status" value="1"/>
</dbReference>
<evidence type="ECO:0000256" key="8">
    <source>
        <dbReference type="ARBA" id="ARBA00049244"/>
    </source>
</evidence>
<keyword evidence="5" id="KW-0235">DNA replication</keyword>
<dbReference type="EC" id="2.7.7.7" evidence="1 9"/>
<sequence length="343" mass="39484">MIRIYSQQLAGQLNAGLHGCYLFCGNDPLLRQESQESLRRAAQQHNFSEYFNITLDAHTDWEAIFSICQSLSLFASRQILSLTFPETGLSALMSQQLIKLVTLLHPDILLILGINKLIKTQENSQWYKALSQNAVLVNCQTPDHTQLPRWIHTRAKKMKLEVDEAAILLLCDCYEGNLLALSQTLQTLSLCYPDGKLTLPRVEQAVHNSACFTPYHWLDAVLVGSRQRTWHILKKLQQEEDTPVILLRILQRELLLLTTLKRQMKQTGLTVLFEQYHVWQNRRNVLTQALQRLSIQQIYQAIHLLTKIEIHFKNDHSYSIWPGLETLSMLLCGEVLAESFLNV</sequence>
<dbReference type="GO" id="GO:0009360">
    <property type="term" value="C:DNA polymerase III complex"/>
    <property type="evidence" value="ECO:0007669"/>
    <property type="project" value="UniProtKB-UniRule"/>
</dbReference>
<evidence type="ECO:0000313" key="12">
    <source>
        <dbReference type="EMBL" id="GFN46027.1"/>
    </source>
</evidence>
<feature type="domain" description="DNA polymerase III subunit delta C-terminal" evidence="11">
    <location>
        <begin position="214"/>
        <end position="337"/>
    </location>
</feature>
<dbReference type="PANTHER" id="PTHR34388:SF1">
    <property type="entry name" value="DNA POLYMERASE III SUBUNIT DELTA"/>
    <property type="match status" value="1"/>
</dbReference>
<gene>
    <name evidence="12" type="primary">holA</name>
    <name evidence="12" type="ORF">RINTU1_14410</name>
</gene>
<keyword evidence="3" id="KW-0808">Transferase</keyword>
<dbReference type="PANTHER" id="PTHR34388">
    <property type="entry name" value="DNA POLYMERASE III SUBUNIT DELTA"/>
    <property type="match status" value="1"/>
</dbReference>
<evidence type="ECO:0000256" key="9">
    <source>
        <dbReference type="NCBIfam" id="TIGR01128"/>
    </source>
</evidence>
<organism evidence="12 13">
    <name type="scientific">Candidatus Regiella insecticola</name>
    <dbReference type="NCBI Taxonomy" id="138073"/>
    <lineage>
        <taxon>Bacteria</taxon>
        <taxon>Pseudomonadati</taxon>
        <taxon>Pseudomonadota</taxon>
        <taxon>Gammaproteobacteria</taxon>
        <taxon>Enterobacterales</taxon>
        <taxon>Enterobacteriaceae</taxon>
        <taxon>aphid secondary symbionts</taxon>
        <taxon>Candidatus Regiella</taxon>
    </lineage>
</organism>
<name>A0A6L2ZMF0_9ENTR</name>
<feature type="domain" description="DNA polymerase III delta N-terminal" evidence="10">
    <location>
        <begin position="21"/>
        <end position="140"/>
    </location>
</feature>
<evidence type="ECO:0000256" key="6">
    <source>
        <dbReference type="ARBA" id="ARBA00022932"/>
    </source>
</evidence>
<dbReference type="InterPro" id="IPR010372">
    <property type="entry name" value="DNA_pol3_delta_N"/>
</dbReference>
<protein>
    <recommendedName>
        <fullName evidence="2 9">DNA polymerase III subunit delta</fullName>
        <ecNumber evidence="1 9">2.7.7.7</ecNumber>
    </recommendedName>
</protein>
<evidence type="ECO:0000256" key="1">
    <source>
        <dbReference type="ARBA" id="ARBA00012417"/>
    </source>
</evidence>
<dbReference type="SUPFAM" id="SSF52540">
    <property type="entry name" value="P-loop containing nucleoside triphosphate hydrolases"/>
    <property type="match status" value="1"/>
</dbReference>
<evidence type="ECO:0000259" key="10">
    <source>
        <dbReference type="Pfam" id="PF06144"/>
    </source>
</evidence>
<dbReference type="Pfam" id="PF14840">
    <property type="entry name" value="DNA_pol3_delt_C"/>
    <property type="match status" value="1"/>
</dbReference>
<keyword evidence="6" id="KW-0239">DNA-directed DNA polymerase</keyword>
<dbReference type="Gene3D" id="3.40.50.300">
    <property type="entry name" value="P-loop containing nucleotide triphosphate hydrolases"/>
    <property type="match status" value="1"/>
</dbReference>